<organism evidence="1 2">
    <name type="scientific">Rhodoferax ferrireducens</name>
    <dbReference type="NCBI Taxonomy" id="192843"/>
    <lineage>
        <taxon>Bacteria</taxon>
        <taxon>Pseudomonadati</taxon>
        <taxon>Pseudomonadota</taxon>
        <taxon>Betaproteobacteria</taxon>
        <taxon>Burkholderiales</taxon>
        <taxon>Comamonadaceae</taxon>
        <taxon>Rhodoferax</taxon>
    </lineage>
</organism>
<dbReference type="EMBL" id="MTEI01000001">
    <property type="protein sequence ID" value="OQW90000.1"/>
    <property type="molecule type" value="Genomic_DNA"/>
</dbReference>
<protein>
    <submittedName>
        <fullName evidence="1">Uncharacterized protein</fullName>
    </submittedName>
</protein>
<accession>A0A1W9KZ90</accession>
<reference evidence="1 2" key="1">
    <citation type="submission" date="2017-01" db="EMBL/GenBank/DDBJ databases">
        <title>Novel large sulfur bacteria in the metagenomes of groundwater-fed chemosynthetic microbial mats in the Lake Huron basin.</title>
        <authorList>
            <person name="Sharrar A.M."/>
            <person name="Flood B.E."/>
            <person name="Bailey J.V."/>
            <person name="Jones D.S."/>
            <person name="Biddanda B."/>
            <person name="Ruberg S.A."/>
            <person name="Marcus D.N."/>
            <person name="Dick G.J."/>
        </authorList>
    </citation>
    <scope>NUCLEOTIDE SEQUENCE [LARGE SCALE GENOMIC DNA]</scope>
    <source>
        <strain evidence="1">A7</strain>
    </source>
</reference>
<dbReference type="Proteomes" id="UP000192505">
    <property type="component" value="Unassembled WGS sequence"/>
</dbReference>
<proteinExistence type="predicted"/>
<dbReference type="AlphaFoldDB" id="A0A1W9KZ90"/>
<gene>
    <name evidence="1" type="ORF">BWK72_01845</name>
</gene>
<evidence type="ECO:0000313" key="2">
    <source>
        <dbReference type="Proteomes" id="UP000192505"/>
    </source>
</evidence>
<evidence type="ECO:0000313" key="1">
    <source>
        <dbReference type="EMBL" id="OQW90000.1"/>
    </source>
</evidence>
<sequence>MLQSYQAQLQGNQVVWLGAAPPPVAQPRRVVVVMDESANDTQPLSLTEILARARGSLGHASREAVLNELAQSRQAWDR</sequence>
<name>A0A1W9KZ90_9BURK</name>
<comment type="caution">
    <text evidence="1">The sequence shown here is derived from an EMBL/GenBank/DDBJ whole genome shotgun (WGS) entry which is preliminary data.</text>
</comment>